<proteinExistence type="predicted"/>
<keyword evidence="2" id="KW-1185">Reference proteome</keyword>
<evidence type="ECO:0000313" key="1">
    <source>
        <dbReference type="EMBL" id="KAF9420968.1"/>
    </source>
</evidence>
<dbReference type="EMBL" id="JACKWZ010000027">
    <property type="protein sequence ID" value="KAF9420968.1"/>
    <property type="molecule type" value="Genomic_DNA"/>
</dbReference>
<gene>
    <name evidence="1" type="ORF">HW555_002951</name>
</gene>
<dbReference type="AlphaFoldDB" id="A0A835GMW6"/>
<organism evidence="1 2">
    <name type="scientific">Spodoptera exigua</name>
    <name type="common">Beet armyworm</name>
    <name type="synonym">Noctua fulgens</name>
    <dbReference type="NCBI Taxonomy" id="7107"/>
    <lineage>
        <taxon>Eukaryota</taxon>
        <taxon>Metazoa</taxon>
        <taxon>Ecdysozoa</taxon>
        <taxon>Arthropoda</taxon>
        <taxon>Hexapoda</taxon>
        <taxon>Insecta</taxon>
        <taxon>Pterygota</taxon>
        <taxon>Neoptera</taxon>
        <taxon>Endopterygota</taxon>
        <taxon>Lepidoptera</taxon>
        <taxon>Glossata</taxon>
        <taxon>Ditrysia</taxon>
        <taxon>Noctuoidea</taxon>
        <taxon>Noctuidae</taxon>
        <taxon>Amphipyrinae</taxon>
        <taxon>Spodoptera</taxon>
    </lineage>
</organism>
<accession>A0A835GMW6</accession>
<dbReference type="Proteomes" id="UP000648187">
    <property type="component" value="Unassembled WGS sequence"/>
</dbReference>
<sequence>MWLLRENRLQLQRYQFCSSFSNHPSWSISVTTSQRWHYTSIYHTKVSCTMNSQATVYYRCLEFTSHLTCSYRMVHITKLFLITFKFFLSSIGSKYALLWLCRFPDAAVALVTPDPNDCATFKSEQNKNKISFKIFIVDSTYIRFRWRISTGFNEQNIPFRDLILSPLRVYIVMQQRTAKLRRRVEARPLLSELHMMQN</sequence>
<name>A0A835GMW6_SPOEX</name>
<reference evidence="1" key="1">
    <citation type="submission" date="2020-08" db="EMBL/GenBank/DDBJ databases">
        <title>Spodoptera exigua strain:BAW_Kor-Di-RS1 Genome sequencing and assembly.</title>
        <authorList>
            <person name="Kim J."/>
            <person name="Nam H.Y."/>
            <person name="Kwon M."/>
            <person name="Choi J.H."/>
            <person name="Cho S.R."/>
            <person name="Kim G.-H."/>
        </authorList>
    </citation>
    <scope>NUCLEOTIDE SEQUENCE</scope>
    <source>
        <strain evidence="1">BAW_Kor-Di-RS1</strain>
        <tissue evidence="1">Whole-body</tissue>
    </source>
</reference>
<protein>
    <submittedName>
        <fullName evidence="1">Uncharacterized protein</fullName>
    </submittedName>
</protein>
<comment type="caution">
    <text evidence="1">The sequence shown here is derived from an EMBL/GenBank/DDBJ whole genome shotgun (WGS) entry which is preliminary data.</text>
</comment>
<evidence type="ECO:0000313" key="2">
    <source>
        <dbReference type="Proteomes" id="UP000648187"/>
    </source>
</evidence>